<dbReference type="EMBL" id="CP074694">
    <property type="protein sequence ID" value="QVL30076.1"/>
    <property type="molecule type" value="Genomic_DNA"/>
</dbReference>
<organism evidence="3 4">
    <name type="scientific">Telmatocola sphagniphila</name>
    <dbReference type="NCBI Taxonomy" id="1123043"/>
    <lineage>
        <taxon>Bacteria</taxon>
        <taxon>Pseudomonadati</taxon>
        <taxon>Planctomycetota</taxon>
        <taxon>Planctomycetia</taxon>
        <taxon>Gemmatales</taxon>
        <taxon>Gemmataceae</taxon>
    </lineage>
</organism>
<dbReference type="RefSeq" id="WP_213493960.1">
    <property type="nucleotide sequence ID" value="NZ_CP074694.1"/>
</dbReference>
<evidence type="ECO:0000256" key="2">
    <source>
        <dbReference type="SAM" id="SignalP"/>
    </source>
</evidence>
<evidence type="ECO:0000313" key="3">
    <source>
        <dbReference type="EMBL" id="QVL30076.1"/>
    </source>
</evidence>
<dbReference type="KEGG" id="tsph:KIH39_14535"/>
<protein>
    <recommendedName>
        <fullName evidence="5">Transporter</fullName>
    </recommendedName>
</protein>
<feature type="chain" id="PRO_5034126913" description="Transporter" evidence="2">
    <location>
        <begin position="21"/>
        <end position="504"/>
    </location>
</feature>
<reference evidence="3" key="1">
    <citation type="submission" date="2021-05" db="EMBL/GenBank/DDBJ databases">
        <title>Complete genome sequence of the cellulolytic planctomycete Telmatocola sphagniphila SP2T and characterization of the first cellulase from planctomycetes.</title>
        <authorList>
            <person name="Rakitin A.L."/>
            <person name="Beletsky A.V."/>
            <person name="Naumoff D.G."/>
            <person name="Kulichevskaya I.S."/>
            <person name="Mardanov A.V."/>
            <person name="Ravin N.V."/>
            <person name="Dedysh S.N."/>
        </authorList>
    </citation>
    <scope>NUCLEOTIDE SEQUENCE</scope>
    <source>
        <strain evidence="3">SP2T</strain>
    </source>
</reference>
<dbReference type="AlphaFoldDB" id="A0A8E6B1S9"/>
<evidence type="ECO:0000256" key="1">
    <source>
        <dbReference type="SAM" id="MobiDB-lite"/>
    </source>
</evidence>
<proteinExistence type="predicted"/>
<dbReference type="Proteomes" id="UP000676194">
    <property type="component" value="Chromosome"/>
</dbReference>
<feature type="compositionally biased region" description="Low complexity" evidence="1">
    <location>
        <begin position="104"/>
        <end position="124"/>
    </location>
</feature>
<feature type="compositionally biased region" description="Polar residues" evidence="1">
    <location>
        <begin position="75"/>
        <end position="86"/>
    </location>
</feature>
<sequence>MRGSLVLAISLWAIVPAVSAQNARPDDPGANNSPAPQIGRVNQNSKPTPSDDPPPAVATPAPEPKKSGPIRGVNLTDNDTKIQATKYQGDPPSGNDIHRPSDIGGSSNSSNNQNNSGSSGASLGVPRSGGIGQSSDDDNPEEKYNWGAPGSNNGSPKSSPSRQSNGDNPKSTTPGKLTKQEKGYDDFDKLPSENRGVGPPPVGGSGPSSNNDWQFGDNMKGCYNYVRKNVFQSDHDFDDFMSITSNPLYGEDPRTLTELRPIFMYQTIPGSNFFYRGGNIETLVLQGRLAFGDRFSVVVNQVGWTFLNPSSNSPLHSETGFMEMHFGAKYTWLRDRDSNWISAVGMNVELPTGPGNVYQNTGTLGLQPYLSFAHKFGKTSYGTWGLADTFGVDFSVDKDRTEFFYNTIHLDYDIANMKRFYPFIELNWFNYFQKGAANPFLNFQGGDIANTGASYGGTNYMDLAFGSRFRITEAWEAGLGLQFPISSTKDLNNFRLTVDVIWRY</sequence>
<feature type="compositionally biased region" description="Low complexity" evidence="1">
    <location>
        <begin position="149"/>
        <end position="161"/>
    </location>
</feature>
<keyword evidence="2" id="KW-0732">Signal</keyword>
<feature type="signal peptide" evidence="2">
    <location>
        <begin position="1"/>
        <end position="20"/>
    </location>
</feature>
<name>A0A8E6B1S9_9BACT</name>
<evidence type="ECO:0000313" key="4">
    <source>
        <dbReference type="Proteomes" id="UP000676194"/>
    </source>
</evidence>
<accession>A0A8E6B1S9</accession>
<keyword evidence="4" id="KW-1185">Reference proteome</keyword>
<gene>
    <name evidence="3" type="ORF">KIH39_14535</name>
</gene>
<feature type="compositionally biased region" description="Polar residues" evidence="1">
    <location>
        <begin position="162"/>
        <end position="175"/>
    </location>
</feature>
<evidence type="ECO:0008006" key="5">
    <source>
        <dbReference type="Google" id="ProtNLM"/>
    </source>
</evidence>
<feature type="compositionally biased region" description="Basic and acidic residues" evidence="1">
    <location>
        <begin position="178"/>
        <end position="192"/>
    </location>
</feature>
<feature type="compositionally biased region" description="Polar residues" evidence="1">
    <location>
        <begin position="30"/>
        <end position="44"/>
    </location>
</feature>
<feature type="region of interest" description="Disordered" evidence="1">
    <location>
        <begin position="20"/>
        <end position="213"/>
    </location>
</feature>